<dbReference type="InterPro" id="IPR036390">
    <property type="entry name" value="WH_DNA-bd_sf"/>
</dbReference>
<dbReference type="Gene3D" id="2.60.120.10">
    <property type="entry name" value="Jelly Rolls"/>
    <property type="match status" value="1"/>
</dbReference>
<evidence type="ECO:0000313" key="7">
    <source>
        <dbReference type="Proteomes" id="UP000248745"/>
    </source>
</evidence>
<dbReference type="SUPFAM" id="SSF51206">
    <property type="entry name" value="cAMP-binding domain-like"/>
    <property type="match status" value="1"/>
</dbReference>
<dbReference type="GO" id="GO:0003700">
    <property type="term" value="F:DNA-binding transcription factor activity"/>
    <property type="evidence" value="ECO:0007669"/>
    <property type="project" value="TreeGrafter"/>
</dbReference>
<proteinExistence type="predicted"/>
<dbReference type="OrthoDB" id="9127033at2"/>
<dbReference type="Pfam" id="PF00027">
    <property type="entry name" value="cNMP_binding"/>
    <property type="match status" value="1"/>
</dbReference>
<dbReference type="InterPro" id="IPR036388">
    <property type="entry name" value="WH-like_DNA-bd_sf"/>
</dbReference>
<dbReference type="SUPFAM" id="SSF46785">
    <property type="entry name" value="Winged helix' DNA-binding domain"/>
    <property type="match status" value="1"/>
</dbReference>
<dbReference type="Pfam" id="PF13545">
    <property type="entry name" value="HTH_Crp_2"/>
    <property type="match status" value="1"/>
</dbReference>
<dbReference type="PANTHER" id="PTHR24567:SF74">
    <property type="entry name" value="HTH-TYPE TRANSCRIPTIONAL REGULATOR ARCR"/>
    <property type="match status" value="1"/>
</dbReference>
<dbReference type="SMART" id="SM00100">
    <property type="entry name" value="cNMP"/>
    <property type="match status" value="1"/>
</dbReference>
<gene>
    <name evidence="6" type="ORF">DN068_18765</name>
</gene>
<keyword evidence="7" id="KW-1185">Reference proteome</keyword>
<dbReference type="Gene3D" id="1.10.10.10">
    <property type="entry name" value="Winged helix-like DNA-binding domain superfamily/Winged helix DNA-binding domain"/>
    <property type="match status" value="1"/>
</dbReference>
<dbReference type="CDD" id="cd00038">
    <property type="entry name" value="CAP_ED"/>
    <property type="match status" value="1"/>
</dbReference>
<keyword evidence="3" id="KW-0804">Transcription</keyword>
<organism evidence="6 7">
    <name type="scientific">Taibaiella soli</name>
    <dbReference type="NCBI Taxonomy" id="1649169"/>
    <lineage>
        <taxon>Bacteria</taxon>
        <taxon>Pseudomonadati</taxon>
        <taxon>Bacteroidota</taxon>
        <taxon>Chitinophagia</taxon>
        <taxon>Chitinophagales</taxon>
        <taxon>Chitinophagaceae</taxon>
        <taxon>Taibaiella</taxon>
    </lineage>
</organism>
<dbReference type="GO" id="GO:0003677">
    <property type="term" value="F:DNA binding"/>
    <property type="evidence" value="ECO:0007669"/>
    <property type="project" value="UniProtKB-KW"/>
</dbReference>
<dbReference type="PROSITE" id="PS50042">
    <property type="entry name" value="CNMP_BINDING_3"/>
    <property type="match status" value="1"/>
</dbReference>
<dbReference type="InterPro" id="IPR050397">
    <property type="entry name" value="Env_Response_Regulators"/>
</dbReference>
<dbReference type="AlphaFoldDB" id="A0A2W2AU14"/>
<feature type="domain" description="Cyclic nucleotide-binding" evidence="4">
    <location>
        <begin position="1"/>
        <end position="106"/>
    </location>
</feature>
<name>A0A2W2AU14_9BACT</name>
<dbReference type="PANTHER" id="PTHR24567">
    <property type="entry name" value="CRP FAMILY TRANSCRIPTIONAL REGULATORY PROTEIN"/>
    <property type="match status" value="1"/>
</dbReference>
<dbReference type="InterPro" id="IPR000595">
    <property type="entry name" value="cNMP-bd_dom"/>
</dbReference>
<accession>A0A2W2AU14</accession>
<dbReference type="InterPro" id="IPR012318">
    <property type="entry name" value="HTH_CRP"/>
</dbReference>
<dbReference type="SMART" id="SM00419">
    <property type="entry name" value="HTH_CRP"/>
    <property type="match status" value="1"/>
</dbReference>
<evidence type="ECO:0000259" key="4">
    <source>
        <dbReference type="PROSITE" id="PS50042"/>
    </source>
</evidence>
<dbReference type="GO" id="GO:0005829">
    <property type="term" value="C:cytosol"/>
    <property type="evidence" value="ECO:0007669"/>
    <property type="project" value="TreeGrafter"/>
</dbReference>
<comment type="caution">
    <text evidence="6">The sequence shown here is derived from an EMBL/GenBank/DDBJ whole genome shotgun (WGS) entry which is preliminary data.</text>
</comment>
<dbReference type="EMBL" id="QKTW01000025">
    <property type="protein sequence ID" value="PZF71454.1"/>
    <property type="molecule type" value="Genomic_DNA"/>
</dbReference>
<evidence type="ECO:0000256" key="2">
    <source>
        <dbReference type="ARBA" id="ARBA00023125"/>
    </source>
</evidence>
<dbReference type="InterPro" id="IPR014710">
    <property type="entry name" value="RmlC-like_jellyroll"/>
</dbReference>
<protein>
    <submittedName>
        <fullName evidence="6">Crp/Fnr family transcriptional regulator</fullName>
    </submittedName>
</protein>
<dbReference type="InterPro" id="IPR018490">
    <property type="entry name" value="cNMP-bd_dom_sf"/>
</dbReference>
<dbReference type="PRINTS" id="PR00034">
    <property type="entry name" value="HTHCRP"/>
</dbReference>
<evidence type="ECO:0000256" key="3">
    <source>
        <dbReference type="ARBA" id="ARBA00023163"/>
    </source>
</evidence>
<feature type="domain" description="HTH crp-type" evidence="5">
    <location>
        <begin position="120"/>
        <end position="192"/>
    </location>
</feature>
<dbReference type="PROSITE" id="PS51063">
    <property type="entry name" value="HTH_CRP_2"/>
    <property type="match status" value="1"/>
</dbReference>
<evidence type="ECO:0000259" key="5">
    <source>
        <dbReference type="PROSITE" id="PS51063"/>
    </source>
</evidence>
<sequence>MKSGMTFRKGQIIFGEGAHPLGLYCVNNGKIKLSHRGEDGKEQIVRLSKEGDVLGYRALLTNERYNATAVALDDTDICFIPRDTFFNVLKNNPDLSFEIIKMLSTELRKAEDRITDLAQKPVRERMAEGLLFLKETYGFEADGSTINIVLSREDIANLVGTATETAIRLLSEFKNDKIVEFVGKKIRILDNERLIRTAHIYD</sequence>
<evidence type="ECO:0000313" key="6">
    <source>
        <dbReference type="EMBL" id="PZF71454.1"/>
    </source>
</evidence>
<reference evidence="6 7" key="1">
    <citation type="submission" date="2018-06" db="EMBL/GenBank/DDBJ databases">
        <title>Mucibacter soli gen. nov., sp. nov., a new member of the family Chitinophagaceae producing mucin.</title>
        <authorList>
            <person name="Kim M.-K."/>
            <person name="Park S."/>
            <person name="Kim T.-S."/>
            <person name="Joung Y."/>
            <person name="Han J.-H."/>
            <person name="Kim S.B."/>
        </authorList>
    </citation>
    <scope>NUCLEOTIDE SEQUENCE [LARGE SCALE GENOMIC DNA]</scope>
    <source>
        <strain evidence="6 7">R1-15</strain>
    </source>
</reference>
<dbReference type="Proteomes" id="UP000248745">
    <property type="component" value="Unassembled WGS sequence"/>
</dbReference>
<evidence type="ECO:0000256" key="1">
    <source>
        <dbReference type="ARBA" id="ARBA00023015"/>
    </source>
</evidence>
<keyword evidence="2" id="KW-0238">DNA-binding</keyword>
<keyword evidence="1" id="KW-0805">Transcription regulation</keyword>